<feature type="region of interest" description="Disordered" evidence="1">
    <location>
        <begin position="1"/>
        <end position="56"/>
    </location>
</feature>
<reference evidence="2 3" key="1">
    <citation type="submission" date="2014-02" db="EMBL/GenBank/DDBJ databases">
        <title>The genome sequence of Colletotrichum salicis CBS 607.94.</title>
        <authorList>
            <person name="Baroncelli R."/>
            <person name="Thon M.R."/>
        </authorList>
    </citation>
    <scope>NUCLEOTIDE SEQUENCE [LARGE SCALE GENOMIC DNA]</scope>
    <source>
        <strain evidence="2 3">CBS 607.94</strain>
    </source>
</reference>
<name>A0A135UXA4_9PEZI</name>
<gene>
    <name evidence="2" type="ORF">CSAL01_13059</name>
</gene>
<feature type="compositionally biased region" description="Polar residues" evidence="1">
    <location>
        <begin position="19"/>
        <end position="50"/>
    </location>
</feature>
<dbReference type="AlphaFoldDB" id="A0A135UXA4"/>
<organism evidence="2 3">
    <name type="scientific">Colletotrichum salicis</name>
    <dbReference type="NCBI Taxonomy" id="1209931"/>
    <lineage>
        <taxon>Eukaryota</taxon>
        <taxon>Fungi</taxon>
        <taxon>Dikarya</taxon>
        <taxon>Ascomycota</taxon>
        <taxon>Pezizomycotina</taxon>
        <taxon>Sordariomycetes</taxon>
        <taxon>Hypocreomycetidae</taxon>
        <taxon>Glomerellales</taxon>
        <taxon>Glomerellaceae</taxon>
        <taxon>Colletotrichum</taxon>
        <taxon>Colletotrichum acutatum species complex</taxon>
    </lineage>
</organism>
<evidence type="ECO:0000313" key="2">
    <source>
        <dbReference type="EMBL" id="KXH65046.1"/>
    </source>
</evidence>
<feature type="region of interest" description="Disordered" evidence="1">
    <location>
        <begin position="225"/>
        <end position="265"/>
    </location>
</feature>
<proteinExistence type="predicted"/>
<sequence length="433" mass="46678">MSGRMGRPQRGDKKRRGTDNSPKSRAACSQESSAGVRTLSQTSHQGSTTDGDVWLDNGSEDAMDAVLAGTRYLQSLNFGLHDSNALNDDEVREADPEDLLHVNFDFGVPRTLSDFGIYDSGSEATSDLLEQPAELIPTEPRIIIGNNSAAEKPNIRVILPVSSSSSQKAVERLSGLNVEVHQQLTTEPSLRNPACQRSQISRAVVSMIQGLQAFHELVSEILGAANQDSPGPASRASQKNGGSLQNTVTSYNTPHRPSSISSHKDCDAISLSNTNSEFRHAQDSSPQLAWLDMPTSLLVMSCYSNLIQLCREVFAAIRVVLPVPGHQATLLEFSGFQIGGVAFHEDSDLQIIILTQVVIRLIHRIGPSLGHPGSSTAERGEDSPLSKAIPTQLLDLVMGPEAADGRPSTSCKGQIEALREEIRDLSKIGFKVI</sequence>
<protein>
    <submittedName>
        <fullName evidence="2">Uncharacterized protein</fullName>
    </submittedName>
</protein>
<comment type="caution">
    <text evidence="2">The sequence shown here is derived from an EMBL/GenBank/DDBJ whole genome shotgun (WGS) entry which is preliminary data.</text>
</comment>
<dbReference type="OrthoDB" id="3434319at2759"/>
<keyword evidence="3" id="KW-1185">Reference proteome</keyword>
<evidence type="ECO:0000256" key="1">
    <source>
        <dbReference type="SAM" id="MobiDB-lite"/>
    </source>
</evidence>
<dbReference type="STRING" id="1209931.A0A135UXA4"/>
<dbReference type="Proteomes" id="UP000070121">
    <property type="component" value="Unassembled WGS sequence"/>
</dbReference>
<accession>A0A135UXA4</accession>
<feature type="compositionally biased region" description="Polar residues" evidence="1">
    <location>
        <begin position="235"/>
        <end position="261"/>
    </location>
</feature>
<evidence type="ECO:0000313" key="3">
    <source>
        <dbReference type="Proteomes" id="UP000070121"/>
    </source>
</evidence>
<dbReference type="EMBL" id="JFFI01000916">
    <property type="protein sequence ID" value="KXH65046.1"/>
    <property type="molecule type" value="Genomic_DNA"/>
</dbReference>